<dbReference type="GO" id="GO:0040029">
    <property type="term" value="P:epigenetic regulation of gene expression"/>
    <property type="evidence" value="ECO:0007669"/>
    <property type="project" value="TreeGrafter"/>
</dbReference>
<evidence type="ECO:0000259" key="2">
    <source>
        <dbReference type="Pfam" id="PF00850"/>
    </source>
</evidence>
<dbReference type="InterPro" id="IPR023801">
    <property type="entry name" value="His_deacetylse_dom"/>
</dbReference>
<comment type="caution">
    <text evidence="3">The sequence shown here is derived from an EMBL/GenBank/DDBJ whole genome shotgun (WGS) entry which is preliminary data.</text>
</comment>
<evidence type="ECO:0000313" key="3">
    <source>
        <dbReference type="EMBL" id="NVL07269.1"/>
    </source>
</evidence>
<dbReference type="EMBL" id="JABWSX010000001">
    <property type="protein sequence ID" value="NVL07269.1"/>
    <property type="molecule type" value="Genomic_DNA"/>
</dbReference>
<gene>
    <name evidence="3" type="ORF">HU230_16325</name>
</gene>
<dbReference type="InterPro" id="IPR037138">
    <property type="entry name" value="His_deacetylse_dom_sf"/>
</dbReference>
<dbReference type="InterPro" id="IPR000286">
    <property type="entry name" value="HDACs"/>
</dbReference>
<dbReference type="GO" id="GO:0005737">
    <property type="term" value="C:cytoplasm"/>
    <property type="evidence" value="ECO:0007669"/>
    <property type="project" value="TreeGrafter"/>
</dbReference>
<evidence type="ECO:0000256" key="1">
    <source>
        <dbReference type="ARBA" id="ARBA00005947"/>
    </source>
</evidence>
<reference evidence="3" key="1">
    <citation type="submission" date="2020-06" db="EMBL/GenBank/DDBJ databases">
        <title>Whole Genome Sequence of Bradyrhizobium sp. Strain 66S1MB.</title>
        <authorList>
            <person name="Bromfield E."/>
            <person name="Cloutier S."/>
        </authorList>
    </citation>
    <scope>NUCLEOTIDE SEQUENCE</scope>
    <source>
        <strain evidence="3">66S1MB</strain>
    </source>
</reference>
<proteinExistence type="inferred from homology"/>
<dbReference type="SUPFAM" id="SSF52768">
    <property type="entry name" value="Arginase/deacetylase"/>
    <property type="match status" value="1"/>
</dbReference>
<comment type="similarity">
    <text evidence="1">Belongs to the histone deacetylase family.</text>
</comment>
<dbReference type="CDD" id="cd09996">
    <property type="entry name" value="HDAC_classII_1"/>
    <property type="match status" value="1"/>
</dbReference>
<sequence length="369" mass="39207">MATGFVCHELYMWHNTGNWAQVFPPGLTIQPGTHAENPETKRRFRNLIEVSGLLDHLVQIKPRPATVAELARVHTSDHIAHIKRLSDAGGGDASTLTPLGAGSYEIALLAAGGAITAAEAVASGAVETAYALIRPPGHHARPDLGMGFCLFANASIAIRHLQATGQVSRVAVVDWDVHHGNGTQAVFYEDPSVLTISLHQDNLFPPDSGSLAENGAGAGDGYNINVPLPPGSGIGAYRSAFERVVLPALHRFTPDMIVVASGFDASGVDPLGRMMLSSAAYREMTHMLSTAARRLCNGRILMTHEGGYSEMYAPYCGLAVLEELTGIKTQIADPWQPLMAAWGGNDLQPHQAAVIDAAAALVNRLPARH</sequence>
<dbReference type="AlphaFoldDB" id="A0A973WLP4"/>
<dbReference type="PANTHER" id="PTHR10625">
    <property type="entry name" value="HISTONE DEACETYLASE HDAC1-RELATED"/>
    <property type="match status" value="1"/>
</dbReference>
<dbReference type="GO" id="GO:0004407">
    <property type="term" value="F:histone deacetylase activity"/>
    <property type="evidence" value="ECO:0007669"/>
    <property type="project" value="TreeGrafter"/>
</dbReference>
<feature type="domain" description="Histone deacetylase" evidence="2">
    <location>
        <begin position="34"/>
        <end position="322"/>
    </location>
</feature>
<dbReference type="Pfam" id="PF00850">
    <property type="entry name" value="Hist_deacetyl"/>
    <property type="match status" value="1"/>
</dbReference>
<accession>A0A973WLP4</accession>
<dbReference type="PANTHER" id="PTHR10625:SF31">
    <property type="entry name" value="HISTONE DEACETYLASE DOMAIN-CONTAINING PROTEIN"/>
    <property type="match status" value="1"/>
</dbReference>
<dbReference type="Gene3D" id="3.40.800.20">
    <property type="entry name" value="Histone deacetylase domain"/>
    <property type="match status" value="1"/>
</dbReference>
<name>A0A973WLP4_9BRAD</name>
<protein>
    <submittedName>
        <fullName evidence="3">Class II histone deacetylase</fullName>
    </submittedName>
</protein>
<dbReference type="PRINTS" id="PR01270">
    <property type="entry name" value="HDASUPER"/>
</dbReference>
<organism evidence="3">
    <name type="scientific">Bradyrhizobium quebecense</name>
    <dbReference type="NCBI Taxonomy" id="2748629"/>
    <lineage>
        <taxon>Bacteria</taxon>
        <taxon>Pseudomonadati</taxon>
        <taxon>Pseudomonadota</taxon>
        <taxon>Alphaproteobacteria</taxon>
        <taxon>Hyphomicrobiales</taxon>
        <taxon>Nitrobacteraceae</taxon>
        <taxon>Bradyrhizobium</taxon>
    </lineage>
</organism>
<dbReference type="InterPro" id="IPR023696">
    <property type="entry name" value="Ureohydrolase_dom_sf"/>
</dbReference>